<dbReference type="Pfam" id="PF13438">
    <property type="entry name" value="DUF4113"/>
    <property type="match status" value="1"/>
</dbReference>
<feature type="domain" description="DUF4113" evidence="2">
    <location>
        <begin position="11"/>
        <end position="48"/>
    </location>
</feature>
<dbReference type="EMBL" id="SCFV01000016">
    <property type="protein sequence ID" value="TRO11358.1"/>
    <property type="molecule type" value="Genomic_DNA"/>
</dbReference>
<evidence type="ECO:0000313" key="4">
    <source>
        <dbReference type="Proteomes" id="UP000317327"/>
    </source>
</evidence>
<accession>A0ABD7RN56</accession>
<comment type="caution">
    <text evidence="3">The sequence shown here is derived from an EMBL/GenBank/DDBJ whole genome shotgun (WGS) entry which is preliminary data.</text>
</comment>
<gene>
    <name evidence="3" type="ORF">EQ836_24335</name>
</gene>
<name>A0ABD7RN56_ECTME</name>
<feature type="region of interest" description="Disordered" evidence="1">
    <location>
        <begin position="18"/>
        <end position="59"/>
    </location>
</feature>
<evidence type="ECO:0000256" key="1">
    <source>
        <dbReference type="SAM" id="MobiDB-lite"/>
    </source>
</evidence>
<feature type="compositionally biased region" description="Basic and acidic residues" evidence="1">
    <location>
        <begin position="36"/>
        <end position="52"/>
    </location>
</feature>
<proteinExistence type="predicted"/>
<sequence>MFSPEQPAKTERLMSTLDTINGRWGRGTQRPRRPAKTAERSMRRERSTEGRRPVSSTISNQCAWPSHEIERMQHVLFELSISLLRTQA</sequence>
<reference evidence="3 4" key="1">
    <citation type="submission" date="2019-01" db="EMBL/GenBank/DDBJ databases">
        <title>Whole genome shotgun sequencing of Pseudomonas spp. isolated by its ability to degrade furfural.</title>
        <authorList>
            <person name="Donoso R."/>
            <person name="Farkas C."/>
            <person name="Villegas P."/>
            <person name="Gonzales-Toro F."/>
            <person name="Guajardo-Parra M."/>
            <person name="Araya-Nail M."/>
            <person name="Morgante V."/>
            <person name="Perez-Pantoja D."/>
        </authorList>
    </citation>
    <scope>NUCLEOTIDE SEQUENCE [LARGE SCALE GENOMIC DNA]</scope>
    <source>
        <strain evidence="3 4">VN231</strain>
    </source>
</reference>
<dbReference type="AlphaFoldDB" id="A0ABD7RN56"/>
<dbReference type="Proteomes" id="UP000317327">
    <property type="component" value="Unassembled WGS sequence"/>
</dbReference>
<organism evidence="3 4">
    <name type="scientific">Ectopseudomonas mendocina</name>
    <name type="common">Pseudomonas mendocina</name>
    <dbReference type="NCBI Taxonomy" id="300"/>
    <lineage>
        <taxon>Bacteria</taxon>
        <taxon>Pseudomonadati</taxon>
        <taxon>Pseudomonadota</taxon>
        <taxon>Gammaproteobacteria</taxon>
        <taxon>Pseudomonadales</taxon>
        <taxon>Pseudomonadaceae</taxon>
        <taxon>Ectopseudomonas</taxon>
    </lineage>
</organism>
<evidence type="ECO:0000259" key="2">
    <source>
        <dbReference type="Pfam" id="PF13438"/>
    </source>
</evidence>
<dbReference type="InterPro" id="IPR025188">
    <property type="entry name" value="DUF4113"/>
</dbReference>
<evidence type="ECO:0000313" key="3">
    <source>
        <dbReference type="EMBL" id="TRO11358.1"/>
    </source>
</evidence>
<protein>
    <submittedName>
        <fullName evidence="3">DUF4113 domain-containing protein</fullName>
    </submittedName>
</protein>